<evidence type="ECO:0000313" key="1">
    <source>
        <dbReference type="EMBL" id="CAF4937013.1"/>
    </source>
</evidence>
<sequence length="116" mass="12994">MSVLATLMPSFSFNTQQQVTTSQHPSYRKPVHHHAASTYAWYPLPQHTAAFQHAEPICSMADNFKLTTNYATSASSTPPGTGKPLPQHNCVKQLDRPIFGGIYCSHTYNLRFQSLR</sequence>
<dbReference type="Proteomes" id="UP000663880">
    <property type="component" value="Unassembled WGS sequence"/>
</dbReference>
<dbReference type="EMBL" id="CAJOBZ010000064">
    <property type="protein sequence ID" value="CAF4937013.1"/>
    <property type="molecule type" value="Genomic_DNA"/>
</dbReference>
<accession>A0A821XDW6</accession>
<dbReference type="AlphaFoldDB" id="A0A821XDW6"/>
<reference evidence="1" key="1">
    <citation type="submission" date="2021-02" db="EMBL/GenBank/DDBJ databases">
        <authorList>
            <person name="Steward A R."/>
        </authorList>
    </citation>
    <scope>NUCLEOTIDE SEQUENCE</scope>
</reference>
<name>A0A821XDW6_9NEOP</name>
<proteinExistence type="predicted"/>
<protein>
    <submittedName>
        <fullName evidence="1">Uncharacterized protein</fullName>
    </submittedName>
</protein>
<evidence type="ECO:0000313" key="2">
    <source>
        <dbReference type="Proteomes" id="UP000663880"/>
    </source>
</evidence>
<keyword evidence="2" id="KW-1185">Reference proteome</keyword>
<organism evidence="1 2">
    <name type="scientific">Pieris macdunnoughi</name>
    <dbReference type="NCBI Taxonomy" id="345717"/>
    <lineage>
        <taxon>Eukaryota</taxon>
        <taxon>Metazoa</taxon>
        <taxon>Ecdysozoa</taxon>
        <taxon>Arthropoda</taxon>
        <taxon>Hexapoda</taxon>
        <taxon>Insecta</taxon>
        <taxon>Pterygota</taxon>
        <taxon>Neoptera</taxon>
        <taxon>Endopterygota</taxon>
        <taxon>Lepidoptera</taxon>
        <taxon>Glossata</taxon>
        <taxon>Ditrysia</taxon>
        <taxon>Papilionoidea</taxon>
        <taxon>Pieridae</taxon>
        <taxon>Pierinae</taxon>
        <taxon>Pieris</taxon>
    </lineage>
</organism>
<gene>
    <name evidence="1" type="ORF">PMACD_LOCUS14358</name>
</gene>
<comment type="caution">
    <text evidence="1">The sequence shown here is derived from an EMBL/GenBank/DDBJ whole genome shotgun (WGS) entry which is preliminary data.</text>
</comment>